<comment type="caution">
    <text evidence="1">The sequence shown here is derived from an EMBL/GenBank/DDBJ whole genome shotgun (WGS) entry which is preliminary data.</text>
</comment>
<protein>
    <submittedName>
        <fullName evidence="1">Uncharacterized protein</fullName>
    </submittedName>
</protein>
<dbReference type="AlphaFoldDB" id="A0A0D8FYB9"/>
<accession>A0A0D8FYB9</accession>
<reference evidence="1 2" key="1">
    <citation type="submission" date="2015-01" db="EMBL/GenBank/DDBJ databases">
        <title>Draft genome of the acidophilic iron oxidizer Ferrimicrobium acidiphilum strain T23.</title>
        <authorList>
            <person name="Poehlein A."/>
            <person name="Eisen S."/>
            <person name="Schloemann M."/>
            <person name="Johnson B.D."/>
            <person name="Daniel R."/>
            <person name="Muehling M."/>
        </authorList>
    </citation>
    <scope>NUCLEOTIDE SEQUENCE [LARGE SCALE GENOMIC DNA]</scope>
    <source>
        <strain evidence="1 2">T23</strain>
    </source>
</reference>
<evidence type="ECO:0000313" key="1">
    <source>
        <dbReference type="EMBL" id="KJE78166.1"/>
    </source>
</evidence>
<dbReference type="eggNOG" id="ENOG503154W">
    <property type="taxonomic scope" value="Bacteria"/>
</dbReference>
<sequence length="234" mass="25644">MIFASNTPFIMRSRYEHHGMRQKNEQMYYYGEMTLPPISSLLQATAYQPSTQLPLKAEYASLVSKGGLVTGAVTMVSGVGSHTAVIEMLSLTSQTGFAIALVGLRDLGVVALAQAGWDLSRVVLVDDGVETAQVIALLVSAFDVVVFDAAIIDRHWHRLVARARERKSALVVIDRDRAIDRSSHLRRSPPDVTLIVEELGWSVPTMEFPFGSPTLHLVVEEHGLRTSTSTSVAR</sequence>
<dbReference type="Proteomes" id="UP000032336">
    <property type="component" value="Unassembled WGS sequence"/>
</dbReference>
<keyword evidence="2" id="KW-1185">Reference proteome</keyword>
<organism evidence="1 2">
    <name type="scientific">Ferrimicrobium acidiphilum DSM 19497</name>
    <dbReference type="NCBI Taxonomy" id="1121877"/>
    <lineage>
        <taxon>Bacteria</taxon>
        <taxon>Bacillati</taxon>
        <taxon>Actinomycetota</taxon>
        <taxon>Acidimicrobiia</taxon>
        <taxon>Acidimicrobiales</taxon>
        <taxon>Acidimicrobiaceae</taxon>
        <taxon>Ferrimicrobium</taxon>
    </lineage>
</organism>
<proteinExistence type="predicted"/>
<name>A0A0D8FYB9_9ACTN</name>
<gene>
    <name evidence="1" type="ORF">FEAC_01580</name>
</gene>
<evidence type="ECO:0000313" key="2">
    <source>
        <dbReference type="Proteomes" id="UP000032336"/>
    </source>
</evidence>
<dbReference type="STRING" id="1121877.FEAC_01580"/>
<dbReference type="EMBL" id="JXUW01000001">
    <property type="protein sequence ID" value="KJE78166.1"/>
    <property type="molecule type" value="Genomic_DNA"/>
</dbReference>